<evidence type="ECO:0000256" key="3">
    <source>
        <dbReference type="ARBA" id="ARBA00011738"/>
    </source>
</evidence>
<accession>A0AAU8PJ33</accession>
<evidence type="ECO:0000256" key="9">
    <source>
        <dbReference type="ARBA" id="ARBA00022842"/>
    </source>
</evidence>
<dbReference type="RefSeq" id="WP_013823298.1">
    <property type="nucleotide sequence ID" value="NC_015573.1"/>
</dbReference>
<dbReference type="KEGG" id="dku:Desku_2247"/>
<dbReference type="InterPro" id="IPR005499">
    <property type="entry name" value="BioW"/>
</dbReference>
<comment type="similarity">
    <text evidence="11">Belongs to the BioW family.</text>
</comment>
<comment type="cofactor">
    <cofactor evidence="1 11">
        <name>Mg(2+)</name>
        <dbReference type="ChEBI" id="CHEBI:18420"/>
    </cofactor>
</comment>
<evidence type="ECO:0000313" key="12">
    <source>
        <dbReference type="EMBL" id="AEG15784.1"/>
    </source>
</evidence>
<comment type="catalytic activity">
    <reaction evidence="10 11">
        <text>heptanedioate + ATP + CoA = 6-carboxyhexanoyl-CoA + AMP + diphosphate</text>
        <dbReference type="Rhea" id="RHEA:14781"/>
        <dbReference type="ChEBI" id="CHEBI:30616"/>
        <dbReference type="ChEBI" id="CHEBI:33019"/>
        <dbReference type="ChEBI" id="CHEBI:36165"/>
        <dbReference type="ChEBI" id="CHEBI:57287"/>
        <dbReference type="ChEBI" id="CHEBI:57360"/>
        <dbReference type="ChEBI" id="CHEBI:456215"/>
        <dbReference type="EC" id="6.2.1.14"/>
    </reaction>
</comment>
<keyword evidence="8 11" id="KW-0067">ATP-binding</keyword>
<dbReference type="EMBL" id="CP002770">
    <property type="protein sequence ID" value="AEG15784.1"/>
    <property type="molecule type" value="Genomic_DNA"/>
</dbReference>
<evidence type="ECO:0000256" key="2">
    <source>
        <dbReference type="ARBA" id="ARBA00005075"/>
    </source>
</evidence>
<dbReference type="NCBIfam" id="NF002360">
    <property type="entry name" value="PRK01322.1"/>
    <property type="match status" value="1"/>
</dbReference>
<comment type="subunit">
    <text evidence="3 11">Homodimer.</text>
</comment>
<keyword evidence="9 11" id="KW-0460">Magnesium</keyword>
<evidence type="ECO:0000256" key="8">
    <source>
        <dbReference type="ARBA" id="ARBA00022840"/>
    </source>
</evidence>
<dbReference type="GO" id="GO:0005524">
    <property type="term" value="F:ATP binding"/>
    <property type="evidence" value="ECO:0007669"/>
    <property type="project" value="UniProtKB-KW"/>
</dbReference>
<dbReference type="GO" id="GO:0000287">
    <property type="term" value="F:magnesium ion binding"/>
    <property type="evidence" value="ECO:0007669"/>
    <property type="project" value="UniProtKB-UniRule"/>
</dbReference>
<name>A0AAU8PJ33_DESK7</name>
<reference evidence="13" key="1">
    <citation type="submission" date="2011-05" db="EMBL/GenBank/DDBJ databases">
        <title>Complete sequence of Desulfotomaculum kuznetsovii DSM 6115.</title>
        <authorList>
            <person name="Lucas S."/>
            <person name="Han J."/>
            <person name="Lapidus A."/>
            <person name="Cheng J.-F."/>
            <person name="Goodwin L."/>
            <person name="Pitluck S."/>
            <person name="Peters L."/>
            <person name="Mikhailova N."/>
            <person name="Lu M."/>
            <person name="Saunders E."/>
            <person name="Han C."/>
            <person name="Tapia R."/>
            <person name="Land M."/>
            <person name="Hauser L."/>
            <person name="Kyrpides N."/>
            <person name="Ivanova N."/>
            <person name="Pagani I."/>
            <person name="Nazina T."/>
            <person name="Ivanova A."/>
            <person name="Parshina S."/>
            <person name="Kuever J."/>
            <person name="Muyzer G."/>
            <person name="Plugge C."/>
            <person name="Stams A."/>
            <person name="Woyke T."/>
        </authorList>
    </citation>
    <scope>NUCLEOTIDE SEQUENCE [LARGE SCALE GENOMIC DNA]</scope>
    <source>
        <strain evidence="13">DSM 6115 / VKM B-1805 / 17</strain>
    </source>
</reference>
<organism evidence="12 13">
    <name type="scientific">Desulfofundulus kuznetsovii (strain DSM 6115 / VKM B-1805 / 17)</name>
    <name type="common">Desulfotomaculum kuznetsovii</name>
    <dbReference type="NCBI Taxonomy" id="760568"/>
    <lineage>
        <taxon>Bacteria</taxon>
        <taxon>Bacillati</taxon>
        <taxon>Bacillota</taxon>
        <taxon>Clostridia</taxon>
        <taxon>Eubacteriales</taxon>
        <taxon>Peptococcaceae</taxon>
        <taxon>Desulfofundulus</taxon>
    </lineage>
</organism>
<keyword evidence="6 11" id="KW-0547">Nucleotide-binding</keyword>
<keyword evidence="5 11" id="KW-0436">Ligase</keyword>
<evidence type="ECO:0000313" key="13">
    <source>
        <dbReference type="Proteomes" id="UP000009229"/>
    </source>
</evidence>
<dbReference type="AlphaFoldDB" id="A0AAU8PJ33"/>
<keyword evidence="7 11" id="KW-0093">Biotin biosynthesis</keyword>
<proteinExistence type="inferred from homology"/>
<protein>
    <recommendedName>
        <fullName evidence="4 11">6-carboxyhexanoate--CoA ligase</fullName>
        <ecNumber evidence="4 11">6.2.1.14</ecNumber>
    </recommendedName>
    <alternativeName>
        <fullName evidence="11">Pimeloyl-CoA synthase</fullName>
    </alternativeName>
</protein>
<dbReference type="Proteomes" id="UP000009229">
    <property type="component" value="Chromosome"/>
</dbReference>
<dbReference type="HAMAP" id="MF_00668">
    <property type="entry name" value="BioW"/>
    <property type="match status" value="1"/>
</dbReference>
<dbReference type="GO" id="GO:0009102">
    <property type="term" value="P:biotin biosynthetic process"/>
    <property type="evidence" value="ECO:0007669"/>
    <property type="project" value="UniProtKB-UniRule"/>
</dbReference>
<evidence type="ECO:0000256" key="11">
    <source>
        <dbReference type="HAMAP-Rule" id="MF_00668"/>
    </source>
</evidence>
<evidence type="ECO:0000256" key="4">
    <source>
        <dbReference type="ARBA" id="ARBA00012984"/>
    </source>
</evidence>
<evidence type="ECO:0000256" key="1">
    <source>
        <dbReference type="ARBA" id="ARBA00001946"/>
    </source>
</evidence>
<evidence type="ECO:0000256" key="7">
    <source>
        <dbReference type="ARBA" id="ARBA00022756"/>
    </source>
</evidence>
<keyword evidence="13" id="KW-1185">Reference proteome</keyword>
<sequence length="259" mass="28935">MKNAVYSVRMRAAEGAAHEKGGRHISGAEKIVPFDQLAQTIQEMLHRAMNHPLGEPDFINIKVERLEPGQIRYIAALPLQTVKIKNHEQALLCARQLLTACGIQPTAIERALELLARGPAPGGQNMRGAVIMDAASGRRLEPDPWRGVRVSRMDYTPRAAAELSRLLEPLGLDHFRVREALALATKVIYAGTLAEICCSDDPHYTTGYVSSQRFGYVRIPHLKHASFKGGRVFFVRAREINLERYISRLQEEPVLIVQN</sequence>
<comment type="function">
    <text evidence="11">Catalyzes the transformation of pimelate into pimeloyl-CoA with concomitant hydrolysis of ATP to AMP.</text>
</comment>
<dbReference type="NCBIfam" id="TIGR01204">
    <property type="entry name" value="bioW"/>
    <property type="match status" value="1"/>
</dbReference>
<dbReference type="EC" id="6.2.1.14" evidence="4 11"/>
<dbReference type="GO" id="GO:0042410">
    <property type="term" value="F:6-carboxyhexanoate-CoA ligase activity"/>
    <property type="evidence" value="ECO:0007669"/>
    <property type="project" value="UniProtKB-UniRule"/>
</dbReference>
<evidence type="ECO:0000256" key="6">
    <source>
        <dbReference type="ARBA" id="ARBA00022741"/>
    </source>
</evidence>
<gene>
    <name evidence="11" type="primary">bioW</name>
    <name evidence="12" type="ordered locus">Desku_2247</name>
</gene>
<evidence type="ECO:0000256" key="10">
    <source>
        <dbReference type="ARBA" id="ARBA00049553"/>
    </source>
</evidence>
<evidence type="ECO:0000256" key="5">
    <source>
        <dbReference type="ARBA" id="ARBA00022598"/>
    </source>
</evidence>
<comment type="pathway">
    <text evidence="2 11">Metabolic intermediate metabolism; pimeloyl-CoA biosynthesis; pimeloyl-CoA from pimelate: step 1/1.</text>
</comment>
<dbReference type="Pfam" id="PF03744">
    <property type="entry name" value="BioW"/>
    <property type="match status" value="1"/>
</dbReference>